<dbReference type="Pfam" id="PF02050">
    <property type="entry name" value="FliJ"/>
    <property type="match status" value="1"/>
</dbReference>
<evidence type="ECO:0000256" key="3">
    <source>
        <dbReference type="ARBA" id="ARBA00020392"/>
    </source>
</evidence>
<evidence type="ECO:0000256" key="6">
    <source>
        <dbReference type="ARBA" id="ARBA00022500"/>
    </source>
</evidence>
<evidence type="ECO:0000256" key="1">
    <source>
        <dbReference type="ARBA" id="ARBA00004413"/>
    </source>
</evidence>
<keyword evidence="13" id="KW-0282">Flagellum</keyword>
<evidence type="ECO:0000256" key="4">
    <source>
        <dbReference type="ARBA" id="ARBA00022448"/>
    </source>
</evidence>
<evidence type="ECO:0000256" key="8">
    <source>
        <dbReference type="ARBA" id="ARBA00022927"/>
    </source>
</evidence>
<dbReference type="InterPro" id="IPR053716">
    <property type="entry name" value="Flag_assembly_chemotaxis_eff"/>
</dbReference>
<keyword evidence="13" id="KW-0966">Cell projection</keyword>
<evidence type="ECO:0000256" key="2">
    <source>
        <dbReference type="ARBA" id="ARBA00010004"/>
    </source>
</evidence>
<sequence>MPRQPGSWHIPDMVKPFAFKLDKVLDYREQLEEQAKAALLKAKADRDAQAARMAEMETSLVAHMAKEKDSRRTSNDMWLWRQYKEALEQDISIARLELNSLELNLQRCRAQAVERSKDKKLLEKLKSTQAKKHHEEESAREEKENDEMATIRYESKDF</sequence>
<organism evidence="13 14">
    <name type="scientific">Pseudodesulfovibrio portus</name>
    <dbReference type="NCBI Taxonomy" id="231439"/>
    <lineage>
        <taxon>Bacteria</taxon>
        <taxon>Pseudomonadati</taxon>
        <taxon>Thermodesulfobacteriota</taxon>
        <taxon>Desulfovibrionia</taxon>
        <taxon>Desulfovibrionales</taxon>
        <taxon>Desulfovibrionaceae</taxon>
    </lineage>
</organism>
<reference evidence="13" key="1">
    <citation type="submission" date="2022-08" db="EMBL/GenBank/DDBJ databases">
        <title>Genome Sequence of the sulphate-reducing bacterium, Pseudodesulfovibrio portus JCM14722.</title>
        <authorList>
            <person name="Kondo R."/>
            <person name="Kataoka T."/>
        </authorList>
    </citation>
    <scope>NUCLEOTIDE SEQUENCE</scope>
    <source>
        <strain evidence="13">JCM 14722</strain>
    </source>
</reference>
<name>A0ABN6RVH7_9BACT</name>
<feature type="coiled-coil region" evidence="11">
    <location>
        <begin position="21"/>
        <end position="48"/>
    </location>
</feature>
<evidence type="ECO:0000313" key="14">
    <source>
        <dbReference type="Proteomes" id="UP001061361"/>
    </source>
</evidence>
<evidence type="ECO:0000256" key="12">
    <source>
        <dbReference type="SAM" id="MobiDB-lite"/>
    </source>
</evidence>
<keyword evidence="5" id="KW-1003">Cell membrane</keyword>
<evidence type="ECO:0000256" key="7">
    <source>
        <dbReference type="ARBA" id="ARBA00022795"/>
    </source>
</evidence>
<keyword evidence="4" id="KW-0813">Transport</keyword>
<proteinExistence type="inferred from homology"/>
<evidence type="ECO:0000256" key="9">
    <source>
        <dbReference type="ARBA" id="ARBA00023136"/>
    </source>
</evidence>
<protein>
    <recommendedName>
        <fullName evidence="3">Flagellar FliJ protein</fullName>
    </recommendedName>
</protein>
<keyword evidence="14" id="KW-1185">Reference proteome</keyword>
<keyword evidence="10" id="KW-1006">Bacterial flagellum protein export</keyword>
<dbReference type="Proteomes" id="UP001061361">
    <property type="component" value="Chromosome"/>
</dbReference>
<keyword evidence="13" id="KW-0969">Cilium</keyword>
<evidence type="ECO:0000256" key="10">
    <source>
        <dbReference type="ARBA" id="ARBA00023225"/>
    </source>
</evidence>
<feature type="region of interest" description="Disordered" evidence="12">
    <location>
        <begin position="124"/>
        <end position="158"/>
    </location>
</feature>
<dbReference type="InterPro" id="IPR012823">
    <property type="entry name" value="Flagell_FliJ"/>
</dbReference>
<feature type="compositionally biased region" description="Basic and acidic residues" evidence="12">
    <location>
        <begin position="133"/>
        <end position="143"/>
    </location>
</feature>
<keyword evidence="9" id="KW-0472">Membrane</keyword>
<evidence type="ECO:0000256" key="5">
    <source>
        <dbReference type="ARBA" id="ARBA00022475"/>
    </source>
</evidence>
<keyword evidence="11" id="KW-0175">Coiled coil</keyword>
<dbReference type="NCBIfam" id="TIGR02473">
    <property type="entry name" value="flagell_FliJ"/>
    <property type="match status" value="1"/>
</dbReference>
<evidence type="ECO:0000256" key="11">
    <source>
        <dbReference type="SAM" id="Coils"/>
    </source>
</evidence>
<accession>A0ABN6RVH7</accession>
<keyword evidence="6" id="KW-0145">Chemotaxis</keyword>
<comment type="subcellular location">
    <subcellularLocation>
        <location evidence="1">Cell membrane</location>
        <topology evidence="1">Peripheral membrane protein</topology>
        <orientation evidence="1">Cytoplasmic side</orientation>
    </subcellularLocation>
</comment>
<comment type="similarity">
    <text evidence="2">Belongs to the FliJ family.</text>
</comment>
<dbReference type="Gene3D" id="1.10.287.1700">
    <property type="match status" value="1"/>
</dbReference>
<gene>
    <name evidence="13" type="ORF">JCM14722_14500</name>
</gene>
<keyword evidence="7" id="KW-1005">Bacterial flagellum biogenesis</keyword>
<dbReference type="EMBL" id="AP026708">
    <property type="protein sequence ID" value="BDQ33908.1"/>
    <property type="molecule type" value="Genomic_DNA"/>
</dbReference>
<evidence type="ECO:0000313" key="13">
    <source>
        <dbReference type="EMBL" id="BDQ33908.1"/>
    </source>
</evidence>
<keyword evidence="8" id="KW-0653">Protein transport</keyword>